<organism evidence="1 2">
    <name type="scientific">Hibiscus sabdariffa</name>
    <name type="common">roselle</name>
    <dbReference type="NCBI Taxonomy" id="183260"/>
    <lineage>
        <taxon>Eukaryota</taxon>
        <taxon>Viridiplantae</taxon>
        <taxon>Streptophyta</taxon>
        <taxon>Embryophyta</taxon>
        <taxon>Tracheophyta</taxon>
        <taxon>Spermatophyta</taxon>
        <taxon>Magnoliopsida</taxon>
        <taxon>eudicotyledons</taxon>
        <taxon>Gunneridae</taxon>
        <taxon>Pentapetalae</taxon>
        <taxon>rosids</taxon>
        <taxon>malvids</taxon>
        <taxon>Malvales</taxon>
        <taxon>Malvaceae</taxon>
        <taxon>Malvoideae</taxon>
        <taxon>Hibiscus</taxon>
    </lineage>
</organism>
<gene>
    <name evidence="1" type="ORF">V6N11_077130</name>
</gene>
<evidence type="ECO:0000313" key="2">
    <source>
        <dbReference type="Proteomes" id="UP001396334"/>
    </source>
</evidence>
<protein>
    <submittedName>
        <fullName evidence="1">Uncharacterized protein</fullName>
    </submittedName>
</protein>
<name>A0ABR2TCZ2_9ROSI</name>
<reference evidence="1 2" key="1">
    <citation type="journal article" date="2024" name="G3 (Bethesda)">
        <title>Genome assembly of Hibiscus sabdariffa L. provides insights into metabolisms of medicinal natural products.</title>
        <authorList>
            <person name="Kim T."/>
        </authorList>
    </citation>
    <scope>NUCLEOTIDE SEQUENCE [LARGE SCALE GENOMIC DNA]</scope>
    <source>
        <strain evidence="1">TK-2024</strain>
        <tissue evidence="1">Old leaves</tissue>
    </source>
</reference>
<evidence type="ECO:0000313" key="1">
    <source>
        <dbReference type="EMBL" id="KAK9035079.1"/>
    </source>
</evidence>
<sequence>MARYEWYQTSFLFGKCLASNEINGMVAALMEVGGSTIADEMFLFDYCLGKEVTPRETWSLHNKSSCLGYAKLHVSNLSLLPKYMWQKIWEDFTSFLAIHGNSIRTYLSAKGPTKQGGSKGKVWYDDGYYLLKELTSILSLITSLPWVMHDFILAHILVHFEALASEDGDSSSTADYFLVSHPFQE</sequence>
<accession>A0ABR2TCZ2</accession>
<dbReference type="EMBL" id="JBBPBN010000006">
    <property type="protein sequence ID" value="KAK9035079.1"/>
    <property type="molecule type" value="Genomic_DNA"/>
</dbReference>
<proteinExistence type="predicted"/>
<comment type="caution">
    <text evidence="1">The sequence shown here is derived from an EMBL/GenBank/DDBJ whole genome shotgun (WGS) entry which is preliminary data.</text>
</comment>
<keyword evidence="2" id="KW-1185">Reference proteome</keyword>
<dbReference type="Proteomes" id="UP001396334">
    <property type="component" value="Unassembled WGS sequence"/>
</dbReference>